<evidence type="ECO:0000259" key="5">
    <source>
        <dbReference type="Pfam" id="PF26580"/>
    </source>
</evidence>
<dbReference type="Pfam" id="PF26580">
    <property type="entry name" value="Mtb12_C"/>
    <property type="match status" value="1"/>
</dbReference>
<sequence length="193" mass="18834" precursor="true">MTSRRTSLVRTGATLAVAALLAAGCSSSKSSPSASGTTAGSSSTSSSAADTSSPSTSASSSASGGQPSDVAGATQAVKDAYNKFFDNSISTATKAAMVQNAGQVQALLTALAAAANGEKSSIQVNTVTFDSPTHANVDFAILLNGQPALPHASGDAVYDSASGNWQVSDATLCKLAGITPGVNPTVLKAAGCS</sequence>
<name>C7Q2B1_CATAD</name>
<evidence type="ECO:0000313" key="6">
    <source>
        <dbReference type="EMBL" id="ACU77648.1"/>
    </source>
</evidence>
<dbReference type="AlphaFoldDB" id="C7Q2B1"/>
<feature type="compositionally biased region" description="Low complexity" evidence="3">
    <location>
        <begin position="25"/>
        <end position="68"/>
    </location>
</feature>
<reference evidence="6 7" key="1">
    <citation type="journal article" date="2009" name="Stand. Genomic Sci.">
        <title>Complete genome sequence of Catenulispora acidiphila type strain (ID 139908).</title>
        <authorList>
            <person name="Copeland A."/>
            <person name="Lapidus A."/>
            <person name="Glavina Del Rio T."/>
            <person name="Nolan M."/>
            <person name="Lucas S."/>
            <person name="Chen F."/>
            <person name="Tice H."/>
            <person name="Cheng J.F."/>
            <person name="Bruce D."/>
            <person name="Goodwin L."/>
            <person name="Pitluck S."/>
            <person name="Mikhailova N."/>
            <person name="Pati A."/>
            <person name="Ivanova N."/>
            <person name="Mavromatis K."/>
            <person name="Chen A."/>
            <person name="Palaniappan K."/>
            <person name="Chain P."/>
            <person name="Land M."/>
            <person name="Hauser L."/>
            <person name="Chang Y.J."/>
            <person name="Jeffries C.D."/>
            <person name="Chertkov O."/>
            <person name="Brettin T."/>
            <person name="Detter J.C."/>
            <person name="Han C."/>
            <person name="Ali Z."/>
            <person name="Tindall B.J."/>
            <person name="Goker M."/>
            <person name="Bristow J."/>
            <person name="Eisen J.A."/>
            <person name="Markowitz V."/>
            <person name="Hugenholtz P."/>
            <person name="Kyrpides N.C."/>
            <person name="Klenk H.P."/>
        </authorList>
    </citation>
    <scope>NUCLEOTIDE SEQUENCE [LARGE SCALE GENOMIC DNA]</scope>
    <source>
        <strain evidence="7">DSM 44928 / JCM 14897 / NBRC 102108 / NRRL B-24433 / ID139908</strain>
    </source>
</reference>
<evidence type="ECO:0000313" key="7">
    <source>
        <dbReference type="Proteomes" id="UP000000851"/>
    </source>
</evidence>
<dbReference type="Proteomes" id="UP000000851">
    <property type="component" value="Chromosome"/>
</dbReference>
<dbReference type="InParanoid" id="C7Q2B1"/>
<evidence type="ECO:0000256" key="4">
    <source>
        <dbReference type="SAM" id="SignalP"/>
    </source>
</evidence>
<feature type="region of interest" description="Disordered" evidence="3">
    <location>
        <begin position="25"/>
        <end position="71"/>
    </location>
</feature>
<gene>
    <name evidence="6" type="ordered locus">Caci_8835</name>
</gene>
<feature type="signal peptide" evidence="4">
    <location>
        <begin position="1"/>
        <end position="22"/>
    </location>
</feature>
<dbReference type="EMBL" id="CP001700">
    <property type="protein sequence ID" value="ACU77648.1"/>
    <property type="molecule type" value="Genomic_DNA"/>
</dbReference>
<dbReference type="PROSITE" id="PS51257">
    <property type="entry name" value="PROKAR_LIPOPROTEIN"/>
    <property type="match status" value="1"/>
</dbReference>
<dbReference type="STRING" id="479433.Caci_8835"/>
<comment type="similarity">
    <text evidence="2">Belongs to the MTB12 family.</text>
</comment>
<dbReference type="InterPro" id="IPR058644">
    <property type="entry name" value="Mtb12-like_C"/>
</dbReference>
<keyword evidence="7" id="KW-1185">Reference proteome</keyword>
<evidence type="ECO:0000256" key="3">
    <source>
        <dbReference type="SAM" id="MobiDB-lite"/>
    </source>
</evidence>
<keyword evidence="1 4" id="KW-0732">Signal</keyword>
<dbReference type="eggNOG" id="ENOG50343BG">
    <property type="taxonomic scope" value="Bacteria"/>
</dbReference>
<dbReference type="KEGG" id="cai:Caci_8835"/>
<protein>
    <recommendedName>
        <fullName evidence="5">Low molecular weight antigen MTB12-like C-terminal domain-containing protein</fullName>
    </recommendedName>
</protein>
<organism evidence="6 7">
    <name type="scientific">Catenulispora acidiphila (strain DSM 44928 / JCM 14897 / NBRC 102108 / NRRL B-24433 / ID139908)</name>
    <dbReference type="NCBI Taxonomy" id="479433"/>
    <lineage>
        <taxon>Bacteria</taxon>
        <taxon>Bacillati</taxon>
        <taxon>Actinomycetota</taxon>
        <taxon>Actinomycetes</taxon>
        <taxon>Catenulisporales</taxon>
        <taxon>Catenulisporaceae</taxon>
        <taxon>Catenulispora</taxon>
    </lineage>
</organism>
<dbReference type="OrthoDB" id="4548368at2"/>
<dbReference type="HOGENOM" id="CLU_1406509_0_0_11"/>
<feature type="chain" id="PRO_5038653180" description="Low molecular weight antigen MTB12-like C-terminal domain-containing protein" evidence="4">
    <location>
        <begin position="23"/>
        <end position="193"/>
    </location>
</feature>
<evidence type="ECO:0000256" key="2">
    <source>
        <dbReference type="ARBA" id="ARBA00093774"/>
    </source>
</evidence>
<feature type="domain" description="Low molecular weight antigen MTB12-like C-terminal" evidence="5">
    <location>
        <begin position="73"/>
        <end position="177"/>
    </location>
</feature>
<proteinExistence type="inferred from homology"/>
<evidence type="ECO:0000256" key="1">
    <source>
        <dbReference type="ARBA" id="ARBA00022729"/>
    </source>
</evidence>
<dbReference type="RefSeq" id="WP_015797372.1">
    <property type="nucleotide sequence ID" value="NC_013131.1"/>
</dbReference>
<accession>C7Q2B1</accession>